<evidence type="ECO:0000259" key="8">
    <source>
        <dbReference type="Pfam" id="PF00394"/>
    </source>
</evidence>
<accession>A0A0D2ASE7</accession>
<dbReference type="GO" id="GO:0010106">
    <property type="term" value="P:cellular response to iron ion starvation"/>
    <property type="evidence" value="ECO:0007669"/>
    <property type="project" value="TreeGrafter"/>
</dbReference>
<feature type="chain" id="PRO_5002249087" description="L-ascorbate oxidase" evidence="7">
    <location>
        <begin position="19"/>
        <end position="623"/>
    </location>
</feature>
<dbReference type="InterPro" id="IPR033138">
    <property type="entry name" value="Cu_oxidase_CS"/>
</dbReference>
<dbReference type="RefSeq" id="XP_016263042.1">
    <property type="nucleotide sequence ID" value="XM_016407438.1"/>
</dbReference>
<dbReference type="InterPro" id="IPR045087">
    <property type="entry name" value="Cu-oxidase_fam"/>
</dbReference>
<reference evidence="11 12" key="1">
    <citation type="submission" date="2015-01" db="EMBL/GenBank/DDBJ databases">
        <title>The Genome Sequence of Exophiala oligosperma CBS72588.</title>
        <authorList>
            <consortium name="The Broad Institute Genomics Platform"/>
            <person name="Cuomo C."/>
            <person name="de Hoog S."/>
            <person name="Gorbushina A."/>
            <person name="Stielow B."/>
            <person name="Teixiera M."/>
            <person name="Abouelleil A."/>
            <person name="Chapman S.B."/>
            <person name="Priest M."/>
            <person name="Young S.K."/>
            <person name="Wortman J."/>
            <person name="Nusbaum C."/>
            <person name="Birren B."/>
        </authorList>
    </citation>
    <scope>NUCLEOTIDE SEQUENCE [LARGE SCALE GENOMIC DNA]</scope>
    <source>
        <strain evidence="11 12">CBS 72588</strain>
    </source>
</reference>
<dbReference type="AlphaFoldDB" id="A0A0D2ASE7"/>
<dbReference type="InterPro" id="IPR044130">
    <property type="entry name" value="CuRO_2_Fet3-like"/>
</dbReference>
<dbReference type="SUPFAM" id="SSF49503">
    <property type="entry name" value="Cupredoxins"/>
    <property type="match status" value="3"/>
</dbReference>
<dbReference type="InterPro" id="IPR011706">
    <property type="entry name" value="Cu-oxidase_C"/>
</dbReference>
<dbReference type="InterPro" id="IPR002355">
    <property type="entry name" value="Cu_oxidase_Cu_BS"/>
</dbReference>
<dbReference type="Pfam" id="PF07732">
    <property type="entry name" value="Cu-oxidase_3"/>
    <property type="match status" value="1"/>
</dbReference>
<evidence type="ECO:0008006" key="13">
    <source>
        <dbReference type="Google" id="ProtNLM"/>
    </source>
</evidence>
<dbReference type="GO" id="GO:0005507">
    <property type="term" value="F:copper ion binding"/>
    <property type="evidence" value="ECO:0007669"/>
    <property type="project" value="InterPro"/>
</dbReference>
<organism evidence="11 12">
    <name type="scientific">Exophiala oligosperma</name>
    <dbReference type="NCBI Taxonomy" id="215243"/>
    <lineage>
        <taxon>Eukaryota</taxon>
        <taxon>Fungi</taxon>
        <taxon>Dikarya</taxon>
        <taxon>Ascomycota</taxon>
        <taxon>Pezizomycotina</taxon>
        <taxon>Eurotiomycetes</taxon>
        <taxon>Chaetothyriomycetidae</taxon>
        <taxon>Chaetothyriales</taxon>
        <taxon>Herpotrichiellaceae</taxon>
        <taxon>Exophiala</taxon>
    </lineage>
</organism>
<feature type="domain" description="Plastocyanin-like" evidence="8">
    <location>
        <begin position="153"/>
        <end position="299"/>
    </location>
</feature>
<dbReference type="VEuPathDB" id="FungiDB:PV06_06337"/>
<keyword evidence="6" id="KW-0472">Membrane</keyword>
<dbReference type="InterPro" id="IPR011707">
    <property type="entry name" value="Cu-oxidase-like_N"/>
</dbReference>
<evidence type="ECO:0000256" key="5">
    <source>
        <dbReference type="ARBA" id="ARBA00023008"/>
    </source>
</evidence>
<dbReference type="FunFam" id="2.60.40.420:FF:000024">
    <property type="entry name" value="FET5p Multicopper oxidase"/>
    <property type="match status" value="1"/>
</dbReference>
<dbReference type="InterPro" id="IPR008972">
    <property type="entry name" value="Cupredoxin"/>
</dbReference>
<comment type="similarity">
    <text evidence="1">Belongs to the multicopper oxidase family.</text>
</comment>
<dbReference type="PROSITE" id="PS00079">
    <property type="entry name" value="MULTICOPPER_OXIDASE1"/>
    <property type="match status" value="1"/>
</dbReference>
<dbReference type="CDD" id="cd13877">
    <property type="entry name" value="CuRO_2_Fet3p_like"/>
    <property type="match status" value="1"/>
</dbReference>
<sequence>MIWFTWLALTLAVSPCLAKTVEYWFNVTWVMANPDGLYERKVIGINNTWPLPTIEVDKGDRLVVHAHNGLGDKDTSIHFHGMFQNGTTDMDGANMLSQCPIPPGSTFTYNFTINQNGTYWYHCHVDYCYPDGYRQALIVHDKDSYFYHNYTDEFVVTLSDWYHELVEDIAPNFLSLYNPTGAEPIPDSFLFNDTLNSSLPVQPNTTYMIRLINIGAFVGQYFYIEDHKLRIVEVDGVYVDAAETDTVFLAVAQRCSVLVTTKPTTDKNYAIVTVADQTLLDTVPSQLKLNNTNWLEYNSSASHDQAVVTLDVTDSIPAFDDIGLVPYDRQELLGEPDQRIELAVVMAELGNGLPYALLNDITYTAPKVPVLYSVLSSGDQAVNSQIYGDTNAFVLGHNEVIEVVLNNNDTGSHPFHLHGHNFQIIDRAPSFEEFFSYKPLANPIPYDPNNHSAFPTYPVRRDTILLPPHGSLVFRFVADNPGVWIFHCHIDWHLAQGLASVFIEAPRQIQEQLTVPEDHYAACRAKGVPYTGNAAGNTEDFLDLSGAPSQPGVIPYGGFTAKGIVAMVFAVLSAVLGIASLTVYGLSDIKFAANNKRQLYLTTETKYRDDPVPENVMVPPKVN</sequence>
<dbReference type="Gene3D" id="2.60.40.420">
    <property type="entry name" value="Cupredoxins - blue copper proteins"/>
    <property type="match status" value="3"/>
</dbReference>
<dbReference type="InterPro" id="IPR001117">
    <property type="entry name" value="Cu-oxidase_2nd"/>
</dbReference>
<evidence type="ECO:0000256" key="1">
    <source>
        <dbReference type="ARBA" id="ARBA00010609"/>
    </source>
</evidence>
<name>A0A0D2ASE7_9EURO</name>
<evidence type="ECO:0000256" key="3">
    <source>
        <dbReference type="ARBA" id="ARBA00022729"/>
    </source>
</evidence>
<proteinExistence type="inferred from homology"/>
<feature type="transmembrane region" description="Helical" evidence="6">
    <location>
        <begin position="564"/>
        <end position="587"/>
    </location>
</feature>
<keyword evidence="4" id="KW-0560">Oxidoreductase</keyword>
<dbReference type="PROSITE" id="PS00080">
    <property type="entry name" value="MULTICOPPER_OXIDASE2"/>
    <property type="match status" value="1"/>
</dbReference>
<dbReference type="PANTHER" id="PTHR11709">
    <property type="entry name" value="MULTI-COPPER OXIDASE"/>
    <property type="match status" value="1"/>
</dbReference>
<keyword evidence="6" id="KW-1133">Transmembrane helix</keyword>
<keyword evidence="3 7" id="KW-0732">Signal</keyword>
<evidence type="ECO:0000256" key="4">
    <source>
        <dbReference type="ARBA" id="ARBA00023002"/>
    </source>
</evidence>
<keyword evidence="6" id="KW-0812">Transmembrane</keyword>
<dbReference type="Pfam" id="PF07731">
    <property type="entry name" value="Cu-oxidase_2"/>
    <property type="match status" value="1"/>
</dbReference>
<protein>
    <recommendedName>
        <fullName evidence="13">L-ascorbate oxidase</fullName>
    </recommendedName>
</protein>
<feature type="signal peptide" evidence="7">
    <location>
        <begin position="1"/>
        <end position="18"/>
    </location>
</feature>
<dbReference type="GO" id="GO:0033215">
    <property type="term" value="P:reductive iron assimilation"/>
    <property type="evidence" value="ECO:0007669"/>
    <property type="project" value="TreeGrafter"/>
</dbReference>
<feature type="domain" description="Plastocyanin-like" evidence="10">
    <location>
        <begin position="27"/>
        <end position="143"/>
    </location>
</feature>
<evidence type="ECO:0000259" key="10">
    <source>
        <dbReference type="Pfam" id="PF07732"/>
    </source>
</evidence>
<evidence type="ECO:0000256" key="6">
    <source>
        <dbReference type="SAM" id="Phobius"/>
    </source>
</evidence>
<gene>
    <name evidence="11" type="ORF">PV06_06337</name>
</gene>
<dbReference type="CDD" id="cd13899">
    <property type="entry name" value="CuRO_3_Fet3p"/>
    <property type="match status" value="1"/>
</dbReference>
<dbReference type="HOGENOM" id="CLU_006504_7_3_1"/>
<dbReference type="GeneID" id="27358411"/>
<dbReference type="STRING" id="215243.A0A0D2ASE7"/>
<keyword evidence="2" id="KW-0479">Metal-binding</keyword>
<evidence type="ECO:0000259" key="9">
    <source>
        <dbReference type="Pfam" id="PF07731"/>
    </source>
</evidence>
<dbReference type="OrthoDB" id="2121828at2759"/>
<dbReference type="CDD" id="cd13851">
    <property type="entry name" value="CuRO_1_Fet3p"/>
    <property type="match status" value="1"/>
</dbReference>
<keyword evidence="12" id="KW-1185">Reference proteome</keyword>
<evidence type="ECO:0000256" key="7">
    <source>
        <dbReference type="SAM" id="SignalP"/>
    </source>
</evidence>
<dbReference type="GO" id="GO:0004322">
    <property type="term" value="F:ferroxidase activity"/>
    <property type="evidence" value="ECO:0007669"/>
    <property type="project" value="TreeGrafter"/>
</dbReference>
<keyword evidence="5" id="KW-0186">Copper</keyword>
<evidence type="ECO:0000313" key="11">
    <source>
        <dbReference type="EMBL" id="KIW42826.1"/>
    </source>
</evidence>
<dbReference type="EMBL" id="KN847336">
    <property type="protein sequence ID" value="KIW42826.1"/>
    <property type="molecule type" value="Genomic_DNA"/>
</dbReference>
<dbReference type="Proteomes" id="UP000053342">
    <property type="component" value="Unassembled WGS sequence"/>
</dbReference>
<dbReference type="GO" id="GO:0033573">
    <property type="term" value="C:high-affinity iron permease complex"/>
    <property type="evidence" value="ECO:0007669"/>
    <property type="project" value="TreeGrafter"/>
</dbReference>
<dbReference type="PANTHER" id="PTHR11709:SF361">
    <property type="entry name" value="IRON TRANSPORT MULTICOPPER OXIDASE FET3"/>
    <property type="match status" value="1"/>
</dbReference>
<evidence type="ECO:0000256" key="2">
    <source>
        <dbReference type="ARBA" id="ARBA00022723"/>
    </source>
</evidence>
<dbReference type="Pfam" id="PF00394">
    <property type="entry name" value="Cu-oxidase"/>
    <property type="match status" value="1"/>
</dbReference>
<feature type="domain" description="Plastocyanin-like" evidence="9">
    <location>
        <begin position="363"/>
        <end position="507"/>
    </location>
</feature>
<evidence type="ECO:0000313" key="12">
    <source>
        <dbReference type="Proteomes" id="UP000053342"/>
    </source>
</evidence>